<keyword evidence="9 14" id="KW-0460">Magnesium</keyword>
<dbReference type="InterPro" id="IPR000489">
    <property type="entry name" value="Pterin-binding_dom"/>
</dbReference>
<name>A0A0H1UKU9_STRAG</name>
<dbReference type="GO" id="GO:0046872">
    <property type="term" value="F:metal ion binding"/>
    <property type="evidence" value="ECO:0007669"/>
    <property type="project" value="UniProtKB-KW"/>
</dbReference>
<reference evidence="18 19" key="1">
    <citation type="submission" date="2018-06" db="EMBL/GenBank/DDBJ databases">
        <authorList>
            <consortium name="Pathogen Informatics"/>
            <person name="Doyle S."/>
        </authorList>
    </citation>
    <scope>NUCLEOTIDE SEQUENCE [LARGE SCALE GENOMIC DNA]</scope>
    <source>
        <strain evidence="16 18">NCTC8181</strain>
        <strain evidence="17 19">NCTC8185</strain>
    </source>
</reference>
<comment type="caution">
    <text evidence="16">The sequence shown here is derived from an EMBL/GenBank/DDBJ whole genome shotgun (WGS) entry which is preliminary data.</text>
</comment>
<feature type="domain" description="Pterin-binding" evidence="15">
    <location>
        <begin position="12"/>
        <end position="261"/>
    </location>
</feature>
<evidence type="ECO:0000256" key="11">
    <source>
        <dbReference type="ARBA" id="ARBA00030193"/>
    </source>
</evidence>
<evidence type="ECO:0000256" key="13">
    <source>
        <dbReference type="ARBA" id="ARBA00065774"/>
    </source>
</evidence>
<evidence type="ECO:0000313" key="18">
    <source>
        <dbReference type="Proteomes" id="UP000250200"/>
    </source>
</evidence>
<comment type="function">
    <text evidence="12 14">Catalyzes the condensation of para-aminobenzoate (pABA) with 6-hydroxymethyl-7,8-dihydropterin diphosphate (DHPt-PP) to form 7,8-dihydropteroate (H2Pte), the immediate precursor of folate derivatives.</text>
</comment>
<dbReference type="PROSITE" id="PS50972">
    <property type="entry name" value="PTERIN_BINDING"/>
    <property type="match status" value="1"/>
</dbReference>
<dbReference type="Gene3D" id="3.20.20.20">
    <property type="entry name" value="Dihydropteroate synthase-like"/>
    <property type="match status" value="1"/>
</dbReference>
<dbReference type="AlphaFoldDB" id="A0A0H1UKU9"/>
<evidence type="ECO:0000313" key="19">
    <source>
        <dbReference type="Proteomes" id="UP000254076"/>
    </source>
</evidence>
<evidence type="ECO:0000313" key="17">
    <source>
        <dbReference type="EMBL" id="SUN14748.1"/>
    </source>
</evidence>
<dbReference type="Proteomes" id="UP000250200">
    <property type="component" value="Unassembled WGS sequence"/>
</dbReference>
<proteinExistence type="inferred from homology"/>
<dbReference type="RefSeq" id="WP_000690156.1">
    <property type="nucleotide sequence ID" value="NZ_CAACXY010000016.1"/>
</dbReference>
<keyword evidence="7 14" id="KW-0808">Transferase</keyword>
<dbReference type="PANTHER" id="PTHR20941:SF1">
    <property type="entry name" value="FOLIC ACID SYNTHESIS PROTEIN FOL1"/>
    <property type="match status" value="1"/>
</dbReference>
<accession>A0A0H1UKU9</accession>
<dbReference type="Pfam" id="PF00809">
    <property type="entry name" value="Pterin_bind"/>
    <property type="match status" value="1"/>
</dbReference>
<sequence>MKIGQYDITGKACIMGILNVTPDSFSDGGSYTTIDSALNQVGEMLEQGVAIVDIGGESTRPGAVFVTAEEEIKRVVPMIKAIREVYPDLLLSIDTYKTEVAQAALDAGVHILNDVWSGLYDGKMLSLAAERNVPIILMHNQEEAVYQDIKKEVCEFLLERAERALEAGVSKDNIWIDPGFGFAKTEEQNLELLKGLEQVCDLGYPVLFGISRKRTVNYLLGGNREVIERDMGTAALSAWAIAKGCQIVRVHNVEVNKDIVTVISQLV</sequence>
<dbReference type="SUPFAM" id="SSF51717">
    <property type="entry name" value="Dihydropteroate synthetase-like"/>
    <property type="match status" value="1"/>
</dbReference>
<dbReference type="GO" id="GO:0005829">
    <property type="term" value="C:cytosol"/>
    <property type="evidence" value="ECO:0007669"/>
    <property type="project" value="TreeGrafter"/>
</dbReference>
<evidence type="ECO:0000256" key="7">
    <source>
        <dbReference type="ARBA" id="ARBA00022679"/>
    </source>
</evidence>
<dbReference type="GO" id="GO:0046656">
    <property type="term" value="P:folic acid biosynthetic process"/>
    <property type="evidence" value="ECO:0007669"/>
    <property type="project" value="UniProtKB-KW"/>
</dbReference>
<dbReference type="EC" id="2.5.1.15" evidence="5 14"/>
<comment type="subunit">
    <text evidence="13">Homodimer or homotrimer.</text>
</comment>
<evidence type="ECO:0000256" key="4">
    <source>
        <dbReference type="ARBA" id="ARBA00009503"/>
    </source>
</evidence>
<dbReference type="PROSITE" id="PS00792">
    <property type="entry name" value="DHPS_1"/>
    <property type="match status" value="1"/>
</dbReference>
<dbReference type="GO" id="GO:0004156">
    <property type="term" value="F:dihydropteroate synthase activity"/>
    <property type="evidence" value="ECO:0007669"/>
    <property type="project" value="UniProtKB-EC"/>
</dbReference>
<evidence type="ECO:0000256" key="10">
    <source>
        <dbReference type="ARBA" id="ARBA00022909"/>
    </source>
</evidence>
<dbReference type="InterPro" id="IPR006390">
    <property type="entry name" value="DHP_synth_dom"/>
</dbReference>
<comment type="cofactor">
    <cofactor evidence="2 14">
        <name>Mg(2+)</name>
        <dbReference type="ChEBI" id="CHEBI:18420"/>
    </cofactor>
</comment>
<evidence type="ECO:0000256" key="14">
    <source>
        <dbReference type="RuleBase" id="RU361205"/>
    </source>
</evidence>
<dbReference type="PROSITE" id="PS00793">
    <property type="entry name" value="DHPS_2"/>
    <property type="match status" value="1"/>
</dbReference>
<protein>
    <recommendedName>
        <fullName evidence="6 14">Dihydropteroate synthase</fullName>
        <shortName evidence="14">DHPS</shortName>
        <ecNumber evidence="5 14">2.5.1.15</ecNumber>
    </recommendedName>
    <alternativeName>
        <fullName evidence="11 14">Dihydropteroate pyrophosphorylase</fullName>
    </alternativeName>
</protein>
<dbReference type="CDD" id="cd00739">
    <property type="entry name" value="DHPS"/>
    <property type="match status" value="1"/>
</dbReference>
<organism evidence="16 18">
    <name type="scientific">Streptococcus agalactiae</name>
    <dbReference type="NCBI Taxonomy" id="1311"/>
    <lineage>
        <taxon>Bacteria</taxon>
        <taxon>Bacillati</taxon>
        <taxon>Bacillota</taxon>
        <taxon>Bacilli</taxon>
        <taxon>Lactobacillales</taxon>
        <taxon>Streptococcaceae</taxon>
        <taxon>Streptococcus</taxon>
    </lineage>
</organism>
<keyword evidence="8 14" id="KW-0479">Metal-binding</keyword>
<comment type="catalytic activity">
    <reaction evidence="1">
        <text>(7,8-dihydropterin-6-yl)methyl diphosphate + 4-aminobenzoate = 7,8-dihydropteroate + diphosphate</text>
        <dbReference type="Rhea" id="RHEA:19949"/>
        <dbReference type="ChEBI" id="CHEBI:17836"/>
        <dbReference type="ChEBI" id="CHEBI:17839"/>
        <dbReference type="ChEBI" id="CHEBI:33019"/>
        <dbReference type="ChEBI" id="CHEBI:72950"/>
        <dbReference type="EC" id="2.5.1.15"/>
    </reaction>
</comment>
<dbReference type="UniPathway" id="UPA00077">
    <property type="reaction ID" value="UER00156"/>
</dbReference>
<dbReference type="FunFam" id="3.20.20.20:FF:000006">
    <property type="entry name" value="Dihydropteroate synthase"/>
    <property type="match status" value="1"/>
</dbReference>
<evidence type="ECO:0000313" key="16">
    <source>
        <dbReference type="EMBL" id="SQA19101.1"/>
    </source>
</evidence>
<comment type="similarity">
    <text evidence="4 14">Belongs to the DHPS family.</text>
</comment>
<dbReference type="InterPro" id="IPR045031">
    <property type="entry name" value="DHP_synth-like"/>
</dbReference>
<evidence type="ECO:0000256" key="8">
    <source>
        <dbReference type="ARBA" id="ARBA00022723"/>
    </source>
</evidence>
<dbReference type="GO" id="GO:0046654">
    <property type="term" value="P:tetrahydrofolate biosynthetic process"/>
    <property type="evidence" value="ECO:0007669"/>
    <property type="project" value="UniProtKB-UniPathway"/>
</dbReference>
<evidence type="ECO:0000259" key="15">
    <source>
        <dbReference type="PROSITE" id="PS50972"/>
    </source>
</evidence>
<evidence type="ECO:0000256" key="9">
    <source>
        <dbReference type="ARBA" id="ARBA00022842"/>
    </source>
</evidence>
<evidence type="ECO:0000256" key="3">
    <source>
        <dbReference type="ARBA" id="ARBA00004763"/>
    </source>
</evidence>
<dbReference type="InterPro" id="IPR011005">
    <property type="entry name" value="Dihydropteroate_synth-like_sf"/>
</dbReference>
<dbReference type="NCBIfam" id="TIGR01496">
    <property type="entry name" value="DHPS"/>
    <property type="match status" value="1"/>
</dbReference>
<comment type="pathway">
    <text evidence="3 14">Cofactor biosynthesis; tetrahydrofolate biosynthesis; 7,8-dihydrofolate from 2-amino-4-hydroxy-6-hydroxymethyl-7,8-dihydropteridine diphosphate and 4-aminobenzoate: step 1/2.</text>
</comment>
<evidence type="ECO:0000256" key="5">
    <source>
        <dbReference type="ARBA" id="ARBA00012458"/>
    </source>
</evidence>
<evidence type="ECO:0000256" key="2">
    <source>
        <dbReference type="ARBA" id="ARBA00001946"/>
    </source>
</evidence>
<dbReference type="Proteomes" id="UP000254076">
    <property type="component" value="Unassembled WGS sequence"/>
</dbReference>
<dbReference type="EMBL" id="UAVB01000001">
    <property type="protein sequence ID" value="SQA19101.1"/>
    <property type="molecule type" value="Genomic_DNA"/>
</dbReference>
<keyword evidence="10 14" id="KW-0289">Folate biosynthesis</keyword>
<evidence type="ECO:0000256" key="6">
    <source>
        <dbReference type="ARBA" id="ARBA00016919"/>
    </source>
</evidence>
<evidence type="ECO:0000256" key="12">
    <source>
        <dbReference type="ARBA" id="ARBA00053449"/>
    </source>
</evidence>
<dbReference type="EMBL" id="UHEQ01000004">
    <property type="protein sequence ID" value="SUN14748.1"/>
    <property type="molecule type" value="Genomic_DNA"/>
</dbReference>
<dbReference type="PANTHER" id="PTHR20941">
    <property type="entry name" value="FOLATE SYNTHESIS PROTEINS"/>
    <property type="match status" value="1"/>
</dbReference>
<gene>
    <name evidence="16" type="primary">folP</name>
    <name evidence="16" type="ORF">NCTC8181_02163</name>
    <name evidence="17" type="ORF">NCTC8185_02046</name>
</gene>
<evidence type="ECO:0000256" key="1">
    <source>
        <dbReference type="ARBA" id="ARBA00000012"/>
    </source>
</evidence>